<accession>A0A6P1Q1D2</accession>
<dbReference type="EMBL" id="CP028271">
    <property type="protein sequence ID" value="QHM71655.1"/>
    <property type="molecule type" value="Genomic_DNA"/>
</dbReference>
<keyword evidence="2" id="KW-1185">Reference proteome</keyword>
<sequence length="65" mass="6946">MDAKPPELDSLLRDIWQQQGCAYSTPQGAPFDSPRACAGCGRPIAPSVLAVQPMATHCHYCRSGS</sequence>
<name>A0A6P1Q1D2_9GAMM</name>
<reference evidence="1 2" key="1">
    <citation type="submission" date="2018-03" db="EMBL/GenBank/DDBJ databases">
        <title>Pantoea intestinalis SRCM103226 isolated form the mealworm.</title>
        <authorList>
            <person name="Jeong D.-Y."/>
            <person name="Kim J.W."/>
        </authorList>
    </citation>
    <scope>NUCLEOTIDE SEQUENCE [LARGE SCALE GENOMIC DNA]</scope>
    <source>
        <strain evidence="1 2">SRCM103226</strain>
    </source>
</reference>
<proteinExistence type="predicted"/>
<evidence type="ECO:0000313" key="1">
    <source>
        <dbReference type="EMBL" id="QHM71655.1"/>
    </source>
</evidence>
<gene>
    <name evidence="1" type="ORF">C7M51_01946</name>
</gene>
<organism evidence="1 2">
    <name type="scientific">Mixta intestinalis</name>
    <dbReference type="NCBI Taxonomy" id="1615494"/>
    <lineage>
        <taxon>Bacteria</taxon>
        <taxon>Pseudomonadati</taxon>
        <taxon>Pseudomonadota</taxon>
        <taxon>Gammaproteobacteria</taxon>
        <taxon>Enterobacterales</taxon>
        <taxon>Erwiniaceae</taxon>
        <taxon>Mixta</taxon>
    </lineage>
</organism>
<dbReference type="AlphaFoldDB" id="A0A6P1Q1D2"/>
<protein>
    <submittedName>
        <fullName evidence="1">Uncharacterized protein</fullName>
    </submittedName>
</protein>
<dbReference type="KEGG" id="mint:C7M51_01946"/>
<evidence type="ECO:0000313" key="2">
    <source>
        <dbReference type="Proteomes" id="UP000464053"/>
    </source>
</evidence>
<dbReference type="Proteomes" id="UP000464053">
    <property type="component" value="Chromosome"/>
</dbReference>